<feature type="binding site" description="axial binding residue" evidence="12">
    <location>
        <position position="445"/>
    </location>
    <ligand>
        <name>heme</name>
        <dbReference type="ChEBI" id="CHEBI:30413"/>
    </ligand>
    <ligandPart>
        <name>Fe</name>
        <dbReference type="ChEBI" id="CHEBI:18248"/>
    </ligandPart>
</feature>
<keyword evidence="16" id="KW-1185">Reference proteome</keyword>
<keyword evidence="10 12" id="KW-0408">Iron</keyword>
<dbReference type="InterPro" id="IPR002401">
    <property type="entry name" value="Cyt_P450_E_grp-I"/>
</dbReference>
<evidence type="ECO:0000313" key="16">
    <source>
        <dbReference type="Proteomes" id="UP001329430"/>
    </source>
</evidence>
<keyword evidence="6 12" id="KW-0479">Metal-binding</keyword>
<evidence type="ECO:0000256" key="7">
    <source>
        <dbReference type="ARBA" id="ARBA00022824"/>
    </source>
</evidence>
<dbReference type="PANTHER" id="PTHR24291:SF187">
    <property type="entry name" value="CYTOCHROME P450 4AE1-RELATED"/>
    <property type="match status" value="1"/>
</dbReference>
<dbReference type="Proteomes" id="UP001329430">
    <property type="component" value="Chromosome 3"/>
</dbReference>
<dbReference type="PRINTS" id="PR00463">
    <property type="entry name" value="EP450I"/>
</dbReference>
<evidence type="ECO:0008006" key="17">
    <source>
        <dbReference type="Google" id="ProtNLM"/>
    </source>
</evidence>
<dbReference type="GO" id="GO:0016705">
    <property type="term" value="F:oxidoreductase activity, acting on paired donors, with incorporation or reduction of molecular oxygen"/>
    <property type="evidence" value="ECO:0007669"/>
    <property type="project" value="InterPro"/>
</dbReference>
<dbReference type="PANTHER" id="PTHR24291">
    <property type="entry name" value="CYTOCHROME P450 FAMILY 4"/>
    <property type="match status" value="1"/>
</dbReference>
<keyword evidence="14" id="KW-0812">Transmembrane</keyword>
<dbReference type="GO" id="GO:0004497">
    <property type="term" value="F:monooxygenase activity"/>
    <property type="evidence" value="ECO:0007669"/>
    <property type="project" value="UniProtKB-KW"/>
</dbReference>
<protein>
    <recommendedName>
        <fullName evidence="17">Cytochrome P450</fullName>
    </recommendedName>
</protein>
<dbReference type="Pfam" id="PF00067">
    <property type="entry name" value="p450"/>
    <property type="match status" value="1"/>
</dbReference>
<dbReference type="GO" id="GO:0005506">
    <property type="term" value="F:iron ion binding"/>
    <property type="evidence" value="ECO:0007669"/>
    <property type="project" value="InterPro"/>
</dbReference>
<comment type="cofactor">
    <cofactor evidence="1 12">
        <name>heme</name>
        <dbReference type="ChEBI" id="CHEBI:30413"/>
    </cofactor>
</comment>
<evidence type="ECO:0000256" key="9">
    <source>
        <dbReference type="ARBA" id="ARBA00023002"/>
    </source>
</evidence>
<dbReference type="InterPro" id="IPR017972">
    <property type="entry name" value="Cyt_P450_CS"/>
</dbReference>
<sequence>MSIVGAILVAQVLFLLIRWFYFYYSFEKYIKNIPGPTPLPIIGNLHQFGAIADELTEFLGCRKKYGDVFKVRFSLDVPNIFISNRKVTEGILKSNNVLDKSTDYNFFHNWLGAGLLTSTDEKWKMHRKMLTPAFHFKILEGFIDTFNKFGDILLKRLGEEVGRPCVDIYPHIALYTLDTICASSMGTNVRAQEDSNSEYVNCVKEILRIVYGRTSSITKAIDFTYFFTSDFRLERKVLRVLHNFTNVVIASRKKELAQNGADSSESDTETDIKKRLTFLDIMLQYKEDGGIISDEDIREEVDTFMFEGHDTTASAISFTLFCLANNPHVQETVIQELKSIFGDHKGDASSHDLNEMKYLEMVIKESLRLYPPVPLIGRHILKDTEIDGYSFPKGVDVTIFVYALHRDPTVFPNPEKFDPERFSFENQNKRSLYAYIPFSAGPRNCIGQKFAMLEMKSIISKILRNFELLPSIPEHNLKLTGIIILKSQNGLCVRLKKRKF</sequence>
<evidence type="ECO:0000256" key="12">
    <source>
        <dbReference type="PIRSR" id="PIRSR602401-1"/>
    </source>
</evidence>
<keyword evidence="7" id="KW-0256">Endoplasmic reticulum</keyword>
<evidence type="ECO:0000256" key="10">
    <source>
        <dbReference type="ARBA" id="ARBA00023004"/>
    </source>
</evidence>
<evidence type="ECO:0000256" key="14">
    <source>
        <dbReference type="SAM" id="Phobius"/>
    </source>
</evidence>
<gene>
    <name evidence="15" type="ORF">RI129_004603</name>
</gene>
<dbReference type="PRINTS" id="PR00385">
    <property type="entry name" value="P450"/>
</dbReference>
<evidence type="ECO:0000256" key="8">
    <source>
        <dbReference type="ARBA" id="ARBA00022848"/>
    </source>
</evidence>
<comment type="caution">
    <text evidence="15">The sequence shown here is derived from an EMBL/GenBank/DDBJ whole genome shotgun (WGS) entry which is preliminary data.</text>
</comment>
<evidence type="ECO:0000256" key="1">
    <source>
        <dbReference type="ARBA" id="ARBA00001971"/>
    </source>
</evidence>
<dbReference type="InterPro" id="IPR050196">
    <property type="entry name" value="Cytochrome_P450_Monoox"/>
</dbReference>
<comment type="subcellular location">
    <subcellularLocation>
        <location evidence="3">Endoplasmic reticulum membrane</location>
        <topology evidence="3">Peripheral membrane protein</topology>
    </subcellularLocation>
    <subcellularLocation>
        <location evidence="2">Microsome membrane</location>
        <topology evidence="2">Peripheral membrane protein</topology>
    </subcellularLocation>
</comment>
<keyword evidence="14" id="KW-0472">Membrane</keyword>
<evidence type="ECO:0000256" key="2">
    <source>
        <dbReference type="ARBA" id="ARBA00004174"/>
    </source>
</evidence>
<evidence type="ECO:0000256" key="11">
    <source>
        <dbReference type="ARBA" id="ARBA00023033"/>
    </source>
</evidence>
<dbReference type="GO" id="GO:0020037">
    <property type="term" value="F:heme binding"/>
    <property type="evidence" value="ECO:0007669"/>
    <property type="project" value="InterPro"/>
</dbReference>
<organism evidence="15 16">
    <name type="scientific">Pyrocoelia pectoralis</name>
    <dbReference type="NCBI Taxonomy" id="417401"/>
    <lineage>
        <taxon>Eukaryota</taxon>
        <taxon>Metazoa</taxon>
        <taxon>Ecdysozoa</taxon>
        <taxon>Arthropoda</taxon>
        <taxon>Hexapoda</taxon>
        <taxon>Insecta</taxon>
        <taxon>Pterygota</taxon>
        <taxon>Neoptera</taxon>
        <taxon>Endopterygota</taxon>
        <taxon>Coleoptera</taxon>
        <taxon>Polyphaga</taxon>
        <taxon>Elateriformia</taxon>
        <taxon>Elateroidea</taxon>
        <taxon>Lampyridae</taxon>
        <taxon>Lampyrinae</taxon>
        <taxon>Pyrocoelia</taxon>
    </lineage>
</organism>
<dbReference type="CDD" id="cd20628">
    <property type="entry name" value="CYP4"/>
    <property type="match status" value="1"/>
</dbReference>
<evidence type="ECO:0000256" key="5">
    <source>
        <dbReference type="ARBA" id="ARBA00022617"/>
    </source>
</evidence>
<dbReference type="Gene3D" id="1.10.630.10">
    <property type="entry name" value="Cytochrome P450"/>
    <property type="match status" value="1"/>
</dbReference>
<reference evidence="15 16" key="1">
    <citation type="journal article" date="2024" name="Insects">
        <title>An Improved Chromosome-Level Genome Assembly of the Firefly Pyrocoelia pectoralis.</title>
        <authorList>
            <person name="Fu X."/>
            <person name="Meyer-Rochow V.B."/>
            <person name="Ballantyne L."/>
            <person name="Zhu X."/>
        </authorList>
    </citation>
    <scope>NUCLEOTIDE SEQUENCE [LARGE SCALE GENOMIC DNA]</scope>
    <source>
        <strain evidence="15">XCY_ONT2</strain>
    </source>
</reference>
<evidence type="ECO:0000256" key="4">
    <source>
        <dbReference type="ARBA" id="ARBA00010617"/>
    </source>
</evidence>
<keyword evidence="14" id="KW-1133">Transmembrane helix</keyword>
<comment type="similarity">
    <text evidence="4 13">Belongs to the cytochrome P450 family.</text>
</comment>
<proteinExistence type="inferred from homology"/>
<dbReference type="EMBL" id="JAVRBK010000003">
    <property type="protein sequence ID" value="KAK5646139.1"/>
    <property type="molecule type" value="Genomic_DNA"/>
</dbReference>
<dbReference type="FunFam" id="1.10.630.10:FF:000182">
    <property type="entry name" value="Cytochrome P450 3A4"/>
    <property type="match status" value="1"/>
</dbReference>
<keyword evidence="8" id="KW-0492">Microsome</keyword>
<keyword evidence="5 12" id="KW-0349">Heme</keyword>
<dbReference type="PROSITE" id="PS00086">
    <property type="entry name" value="CYTOCHROME_P450"/>
    <property type="match status" value="1"/>
</dbReference>
<evidence type="ECO:0000256" key="6">
    <source>
        <dbReference type="ARBA" id="ARBA00022723"/>
    </source>
</evidence>
<keyword evidence="11 13" id="KW-0503">Monooxygenase</keyword>
<evidence type="ECO:0000256" key="13">
    <source>
        <dbReference type="RuleBase" id="RU000461"/>
    </source>
</evidence>
<evidence type="ECO:0000256" key="3">
    <source>
        <dbReference type="ARBA" id="ARBA00004406"/>
    </source>
</evidence>
<accession>A0AAN7VL92</accession>
<keyword evidence="9 13" id="KW-0560">Oxidoreductase</keyword>
<dbReference type="InterPro" id="IPR036396">
    <property type="entry name" value="Cyt_P450_sf"/>
</dbReference>
<evidence type="ECO:0000313" key="15">
    <source>
        <dbReference type="EMBL" id="KAK5646139.1"/>
    </source>
</evidence>
<dbReference type="GO" id="GO:0005789">
    <property type="term" value="C:endoplasmic reticulum membrane"/>
    <property type="evidence" value="ECO:0007669"/>
    <property type="project" value="UniProtKB-SubCell"/>
</dbReference>
<dbReference type="AlphaFoldDB" id="A0AAN7VL92"/>
<feature type="transmembrane region" description="Helical" evidence="14">
    <location>
        <begin position="6"/>
        <end position="24"/>
    </location>
</feature>
<dbReference type="InterPro" id="IPR001128">
    <property type="entry name" value="Cyt_P450"/>
</dbReference>
<dbReference type="SUPFAM" id="SSF48264">
    <property type="entry name" value="Cytochrome P450"/>
    <property type="match status" value="1"/>
</dbReference>
<name>A0AAN7VL92_9COLE</name>